<sequence>MEIYLILLALYMMTGIAMLEWSWIQMKVFREVNEDRDSQYPPYRRLDVRNWQKWKFYFGAMTLLPIRLLLCTIILIILFLFIKLITIGHSFSDGKPLSGCRKPIIKFAYQSASTLVVFITGTRTGKIIKNDYSYEAYLGPNYKSDPQPNHMPTFVCNHTSWMDVMMLIIHYAPAFAAKKSLRKVPVFGVLCQYLGCIFISRGATEDQRNRIIDQIEERQQAIEYLGQYPPLCIFPEGGTTNGRYIVNLKKGAFIADRCVQPVVLDYQYDMFSPAWDITPLLPLVFLQFSLIISSTCNLIELPPFQPNEYLYTKHADKGKEKWEIFAWAVRAAMADAANMMVSDQPLREKMKYEEVLGFRTPAKKEATEAQPLLQQQRQEQA</sequence>
<evidence type="ECO:0000259" key="11">
    <source>
        <dbReference type="SMART" id="SM00563"/>
    </source>
</evidence>
<proteinExistence type="inferred from homology"/>
<name>A0A078ALH7_STYLE</name>
<dbReference type="OrthoDB" id="272512at2759"/>
<feature type="transmembrane region" description="Helical" evidence="10">
    <location>
        <begin position="5"/>
        <end position="24"/>
    </location>
</feature>
<dbReference type="Pfam" id="PF01553">
    <property type="entry name" value="Acyltransferase"/>
    <property type="match status" value="1"/>
</dbReference>
<dbReference type="OMA" id="HACHITY"/>
<evidence type="ECO:0000256" key="3">
    <source>
        <dbReference type="ARBA" id="ARBA00022679"/>
    </source>
</evidence>
<evidence type="ECO:0000256" key="7">
    <source>
        <dbReference type="ARBA" id="ARBA00023136"/>
    </source>
</evidence>
<dbReference type="PANTHER" id="PTHR23063:SF52">
    <property type="entry name" value="LYSOPHOSPHATIDYLCHOLINE ACYLTRANSFERASE"/>
    <property type="match status" value="1"/>
</dbReference>
<dbReference type="PANTHER" id="PTHR23063">
    <property type="entry name" value="PHOSPHOLIPID ACYLTRANSFERASE"/>
    <property type="match status" value="1"/>
</dbReference>
<evidence type="ECO:0000313" key="13">
    <source>
        <dbReference type="Proteomes" id="UP000039865"/>
    </source>
</evidence>
<feature type="region of interest" description="Disordered" evidence="9">
    <location>
        <begin position="362"/>
        <end position="381"/>
    </location>
</feature>
<evidence type="ECO:0000256" key="10">
    <source>
        <dbReference type="SAM" id="Phobius"/>
    </source>
</evidence>
<dbReference type="SUPFAM" id="SSF69593">
    <property type="entry name" value="Glycerol-3-phosphate (1)-acyltransferase"/>
    <property type="match status" value="1"/>
</dbReference>
<evidence type="ECO:0000256" key="9">
    <source>
        <dbReference type="SAM" id="MobiDB-lite"/>
    </source>
</evidence>
<feature type="domain" description="Phospholipid/glycerol acyltransferase" evidence="11">
    <location>
        <begin position="154"/>
        <end position="267"/>
    </location>
</feature>
<evidence type="ECO:0000256" key="5">
    <source>
        <dbReference type="ARBA" id="ARBA00022989"/>
    </source>
</evidence>
<keyword evidence="3 12" id="KW-0808">Transferase</keyword>
<keyword evidence="5 10" id="KW-1133">Transmembrane helix</keyword>
<evidence type="ECO:0000256" key="1">
    <source>
        <dbReference type="ARBA" id="ARBA00004370"/>
    </source>
</evidence>
<keyword evidence="13" id="KW-1185">Reference proteome</keyword>
<evidence type="ECO:0000256" key="8">
    <source>
        <dbReference type="ARBA" id="ARBA00023315"/>
    </source>
</evidence>
<dbReference type="InParanoid" id="A0A078ALH7"/>
<organism evidence="12 13">
    <name type="scientific">Stylonychia lemnae</name>
    <name type="common">Ciliate</name>
    <dbReference type="NCBI Taxonomy" id="5949"/>
    <lineage>
        <taxon>Eukaryota</taxon>
        <taxon>Sar</taxon>
        <taxon>Alveolata</taxon>
        <taxon>Ciliophora</taxon>
        <taxon>Intramacronucleata</taxon>
        <taxon>Spirotrichea</taxon>
        <taxon>Stichotrichia</taxon>
        <taxon>Sporadotrichida</taxon>
        <taxon>Oxytrichidae</taxon>
        <taxon>Stylonychinae</taxon>
        <taxon>Stylonychia</taxon>
    </lineage>
</organism>
<feature type="transmembrane region" description="Helical" evidence="10">
    <location>
        <begin position="56"/>
        <end position="82"/>
    </location>
</feature>
<dbReference type="EMBL" id="CCKQ01011504">
    <property type="protein sequence ID" value="CDW83074.1"/>
    <property type="molecule type" value="Genomic_DNA"/>
</dbReference>
<dbReference type="GO" id="GO:0016020">
    <property type="term" value="C:membrane"/>
    <property type="evidence" value="ECO:0007669"/>
    <property type="project" value="UniProtKB-SubCell"/>
</dbReference>
<keyword evidence="7 10" id="KW-0472">Membrane</keyword>
<dbReference type="SMART" id="SM00563">
    <property type="entry name" value="PlsC"/>
    <property type="match status" value="1"/>
</dbReference>
<evidence type="ECO:0000256" key="6">
    <source>
        <dbReference type="ARBA" id="ARBA00023098"/>
    </source>
</evidence>
<comment type="subcellular location">
    <subcellularLocation>
        <location evidence="1">Membrane</location>
    </subcellularLocation>
</comment>
<dbReference type="Proteomes" id="UP000039865">
    <property type="component" value="Unassembled WGS sequence"/>
</dbReference>
<dbReference type="InterPro" id="IPR002123">
    <property type="entry name" value="Plipid/glycerol_acylTrfase"/>
</dbReference>
<keyword evidence="8 12" id="KW-0012">Acyltransferase</keyword>
<dbReference type="GO" id="GO:0016746">
    <property type="term" value="F:acyltransferase activity"/>
    <property type="evidence" value="ECO:0007669"/>
    <property type="project" value="UniProtKB-KW"/>
</dbReference>
<keyword evidence="6" id="KW-0443">Lipid metabolism</keyword>
<protein>
    <submittedName>
        <fullName evidence="12">Acyltransferase family protein</fullName>
    </submittedName>
</protein>
<evidence type="ECO:0000256" key="2">
    <source>
        <dbReference type="ARBA" id="ARBA00008655"/>
    </source>
</evidence>
<reference evidence="12 13" key="1">
    <citation type="submission" date="2014-06" db="EMBL/GenBank/DDBJ databases">
        <authorList>
            <person name="Swart Estienne"/>
        </authorList>
    </citation>
    <scope>NUCLEOTIDE SEQUENCE [LARGE SCALE GENOMIC DNA]</scope>
    <source>
        <strain evidence="12 13">130c</strain>
    </source>
</reference>
<dbReference type="GO" id="GO:0006629">
    <property type="term" value="P:lipid metabolic process"/>
    <property type="evidence" value="ECO:0007669"/>
    <property type="project" value="UniProtKB-KW"/>
</dbReference>
<keyword evidence="4 10" id="KW-0812">Transmembrane</keyword>
<gene>
    <name evidence="12" type="primary">Contig7997.g8529</name>
    <name evidence="12" type="ORF">STYLEM_12113</name>
</gene>
<comment type="similarity">
    <text evidence="2">Belongs to the 1-acyl-sn-glycerol-3-phosphate acyltransferase family.</text>
</comment>
<evidence type="ECO:0000313" key="12">
    <source>
        <dbReference type="EMBL" id="CDW83074.1"/>
    </source>
</evidence>
<accession>A0A078ALH7</accession>
<dbReference type="AlphaFoldDB" id="A0A078ALH7"/>
<evidence type="ECO:0000256" key="4">
    <source>
        <dbReference type="ARBA" id="ARBA00022692"/>
    </source>
</evidence>
<feature type="compositionally biased region" description="Low complexity" evidence="9">
    <location>
        <begin position="368"/>
        <end position="381"/>
    </location>
</feature>